<dbReference type="InterPro" id="IPR011078">
    <property type="entry name" value="PyrdxlP_homeostasis"/>
</dbReference>
<evidence type="ECO:0000256" key="5">
    <source>
        <dbReference type="SAM" id="MobiDB-lite"/>
    </source>
</evidence>
<dbReference type="KEGG" id="cik:H0194_02065"/>
<evidence type="ECO:0000256" key="1">
    <source>
        <dbReference type="ARBA" id="ARBA00022898"/>
    </source>
</evidence>
<evidence type="ECO:0000256" key="2">
    <source>
        <dbReference type="HAMAP-Rule" id="MF_02087"/>
    </source>
</evidence>
<evidence type="ECO:0000256" key="3">
    <source>
        <dbReference type="PIRSR" id="PIRSR004848-1"/>
    </source>
</evidence>
<protein>
    <recommendedName>
        <fullName evidence="2">Pyridoxal phosphate homeostasis protein</fullName>
        <shortName evidence="2">PLP homeostasis protein</shortName>
    </recommendedName>
</protein>
<keyword evidence="1 2" id="KW-0663">Pyridoxal phosphate</keyword>
<feature type="modified residue" description="N6-(pyridoxal phosphate)lysine" evidence="2 3">
    <location>
        <position position="64"/>
    </location>
</feature>
<dbReference type="EMBL" id="CP059404">
    <property type="protein sequence ID" value="QNE89855.1"/>
    <property type="molecule type" value="Genomic_DNA"/>
</dbReference>
<dbReference type="InterPro" id="IPR029066">
    <property type="entry name" value="PLP-binding_barrel"/>
</dbReference>
<dbReference type="PIRSF" id="PIRSF004848">
    <property type="entry name" value="YBL036c_PLPDEIII"/>
    <property type="match status" value="1"/>
</dbReference>
<dbReference type="AlphaFoldDB" id="A0A7G7CQI9"/>
<dbReference type="InterPro" id="IPR001608">
    <property type="entry name" value="Ala_racemase_N"/>
</dbReference>
<comment type="cofactor">
    <cofactor evidence="3">
        <name>pyridoxal 5'-phosphate</name>
        <dbReference type="ChEBI" id="CHEBI:597326"/>
    </cofactor>
</comment>
<name>A0A7G7CQI9_9CORY</name>
<evidence type="ECO:0000256" key="4">
    <source>
        <dbReference type="RuleBase" id="RU004514"/>
    </source>
</evidence>
<dbReference type="GO" id="GO:0030170">
    <property type="term" value="F:pyridoxal phosphate binding"/>
    <property type="evidence" value="ECO:0007669"/>
    <property type="project" value="UniProtKB-UniRule"/>
</dbReference>
<evidence type="ECO:0000313" key="8">
    <source>
        <dbReference type="Proteomes" id="UP000515743"/>
    </source>
</evidence>
<dbReference type="PROSITE" id="PS01211">
    <property type="entry name" value="UPF0001"/>
    <property type="match status" value="1"/>
</dbReference>
<sequence>MTNAEPTQPEPTQPGGPQSEAHQSECAVARKAELAANLDKVRDEIVRLAAAADREPPRLLPVTKFHPAADLGLLAELGVTDVAENREQEARAKAAELPQLRFHMIGQVQTKKANHVARWAASVHSVDSEKLALALDRGVGRALEAGERSTGLPVYIQVSYDGDTSRGGVERGDVEKLARTIEDCAHVSLRGLMVVPPLDADAAEVFDTVRQLADALGQQLGRGMELSAGMSADMADAIAHGSDVVRVGTGIMGARPVA</sequence>
<dbReference type="HAMAP" id="MF_02087">
    <property type="entry name" value="PLP_homeostasis"/>
    <property type="match status" value="1"/>
</dbReference>
<dbReference type="Pfam" id="PF01168">
    <property type="entry name" value="Ala_racemase_N"/>
    <property type="match status" value="1"/>
</dbReference>
<dbReference type="NCBIfam" id="TIGR00044">
    <property type="entry name" value="YggS family pyridoxal phosphate-dependent enzyme"/>
    <property type="match status" value="1"/>
</dbReference>
<dbReference type="RefSeq" id="WP_185176229.1">
    <property type="nucleotide sequence ID" value="NZ_CP059404.1"/>
</dbReference>
<dbReference type="Proteomes" id="UP000515743">
    <property type="component" value="Chromosome"/>
</dbReference>
<dbReference type="PANTHER" id="PTHR10146">
    <property type="entry name" value="PROLINE SYNTHETASE CO-TRANSCRIBED BACTERIAL HOMOLOG PROTEIN"/>
    <property type="match status" value="1"/>
</dbReference>
<evidence type="ECO:0000259" key="6">
    <source>
        <dbReference type="Pfam" id="PF01168"/>
    </source>
</evidence>
<organism evidence="7 8">
    <name type="scientific">Corynebacterium incognita</name>
    <dbReference type="NCBI Taxonomy" id="2754725"/>
    <lineage>
        <taxon>Bacteria</taxon>
        <taxon>Bacillati</taxon>
        <taxon>Actinomycetota</taxon>
        <taxon>Actinomycetes</taxon>
        <taxon>Mycobacteriales</taxon>
        <taxon>Corynebacteriaceae</taxon>
        <taxon>Corynebacterium</taxon>
    </lineage>
</organism>
<comment type="function">
    <text evidence="2">Pyridoxal 5'-phosphate (PLP)-binding protein, which is involved in PLP homeostasis.</text>
</comment>
<comment type="similarity">
    <text evidence="2 4">Belongs to the pyridoxal phosphate-binding protein YggS/PROSC family.</text>
</comment>
<dbReference type="CDD" id="cd00635">
    <property type="entry name" value="PLPDE_III_YBL036c_like"/>
    <property type="match status" value="1"/>
</dbReference>
<feature type="domain" description="Alanine racemase N-terminal" evidence="6">
    <location>
        <begin position="37"/>
        <end position="256"/>
    </location>
</feature>
<dbReference type="SUPFAM" id="SSF51419">
    <property type="entry name" value="PLP-binding barrel"/>
    <property type="match status" value="1"/>
</dbReference>
<accession>A0A7G7CQI9</accession>
<gene>
    <name evidence="7" type="ORF">H0194_02065</name>
</gene>
<keyword evidence="8" id="KW-1185">Reference proteome</keyword>
<proteinExistence type="inferred from homology"/>
<feature type="region of interest" description="Disordered" evidence="5">
    <location>
        <begin position="1"/>
        <end position="26"/>
    </location>
</feature>
<dbReference type="Gene3D" id="3.20.20.10">
    <property type="entry name" value="Alanine racemase"/>
    <property type="match status" value="1"/>
</dbReference>
<evidence type="ECO:0000313" key="7">
    <source>
        <dbReference type="EMBL" id="QNE89855.1"/>
    </source>
</evidence>
<reference evidence="7 8" key="1">
    <citation type="submission" date="2020-07" db="EMBL/GenBank/DDBJ databases">
        <title>Complete genome and description of Corynebacterium incognita strain Marseille-Q3630 sp. nov.</title>
        <authorList>
            <person name="Boxberger M."/>
        </authorList>
    </citation>
    <scope>NUCLEOTIDE SEQUENCE [LARGE SCALE GENOMIC DNA]</scope>
    <source>
        <strain evidence="7 8">Marseille-Q3630</strain>
    </source>
</reference>
<dbReference type="PANTHER" id="PTHR10146:SF14">
    <property type="entry name" value="PYRIDOXAL PHOSPHATE HOMEOSTASIS PROTEIN"/>
    <property type="match status" value="1"/>
</dbReference>